<reference evidence="1 2" key="1">
    <citation type="submission" date="2022-10" db="EMBL/GenBank/DDBJ databases">
        <authorList>
            <person name="Xie J."/>
            <person name="Shen N."/>
        </authorList>
    </citation>
    <scope>NUCLEOTIDE SEQUENCE [LARGE SCALE GENOMIC DNA]</scope>
    <source>
        <strain evidence="1 2">DSM 41681</strain>
    </source>
</reference>
<dbReference type="Proteomes" id="UP001352223">
    <property type="component" value="Unassembled WGS sequence"/>
</dbReference>
<name>A0ABU6CG99_9ACTN</name>
<protein>
    <recommendedName>
        <fullName evidence="3">Methyltransferase domain-containing protein</fullName>
    </recommendedName>
</protein>
<accession>A0ABU6CG99</accession>
<dbReference type="EMBL" id="JAOZYB010000275">
    <property type="protein sequence ID" value="MEB3963733.1"/>
    <property type="molecule type" value="Genomic_DNA"/>
</dbReference>
<keyword evidence="2" id="KW-1185">Reference proteome</keyword>
<dbReference type="CDD" id="cd02440">
    <property type="entry name" value="AdoMet_MTases"/>
    <property type="match status" value="1"/>
</dbReference>
<evidence type="ECO:0000313" key="2">
    <source>
        <dbReference type="Proteomes" id="UP001352223"/>
    </source>
</evidence>
<evidence type="ECO:0000313" key="1">
    <source>
        <dbReference type="EMBL" id="MEB3963733.1"/>
    </source>
</evidence>
<dbReference type="RefSeq" id="WP_324771461.1">
    <property type="nucleotide sequence ID" value="NZ_BAAATS010000065.1"/>
</dbReference>
<dbReference type="InterPro" id="IPR029063">
    <property type="entry name" value="SAM-dependent_MTases_sf"/>
</dbReference>
<comment type="caution">
    <text evidence="1">The sequence shown here is derived from an EMBL/GenBank/DDBJ whole genome shotgun (WGS) entry which is preliminary data.</text>
</comment>
<evidence type="ECO:0008006" key="3">
    <source>
        <dbReference type="Google" id="ProtNLM"/>
    </source>
</evidence>
<dbReference type="SUPFAM" id="SSF53335">
    <property type="entry name" value="S-adenosyl-L-methionine-dependent methyltransferases"/>
    <property type="match status" value="1"/>
</dbReference>
<proteinExistence type="predicted"/>
<dbReference type="Gene3D" id="3.40.50.150">
    <property type="entry name" value="Vaccinia Virus protein VP39"/>
    <property type="match status" value="1"/>
</dbReference>
<organism evidence="1 2">
    <name type="scientific">Streptomyces kunmingensis</name>
    <dbReference type="NCBI Taxonomy" id="68225"/>
    <lineage>
        <taxon>Bacteria</taxon>
        <taxon>Bacillati</taxon>
        <taxon>Actinomycetota</taxon>
        <taxon>Actinomycetes</taxon>
        <taxon>Kitasatosporales</taxon>
        <taxon>Streptomycetaceae</taxon>
        <taxon>Streptomyces</taxon>
    </lineage>
</organism>
<sequence>MAPGARRLATEVVLPVPESGDPVVVELGAGAGVFTGLIQELLGGRGHHLAVEADPRLASSLAARHPRARILNDDASALPQLLAEYGLGAADVVISGLPWAGPDRATQRTTLDCVRRVLAPQGAFTAFGYAHATRLTSARRFRRMLGSSFEEVIPGRTVWGSMPPAFVYHARRPRPRKSAETIDLLAAQLASRAAAATDMRF</sequence>
<gene>
    <name evidence="1" type="ORF">OKJ48_26330</name>
</gene>